<gene>
    <name evidence="1" type="ORF">BaRGS_00009385</name>
</gene>
<accession>A0ABD0LJ35</accession>
<protein>
    <recommendedName>
        <fullName evidence="3">Secreted protein</fullName>
    </recommendedName>
</protein>
<evidence type="ECO:0000313" key="1">
    <source>
        <dbReference type="EMBL" id="KAK7499410.1"/>
    </source>
</evidence>
<sequence>MRRDDVQLSLLLADLWVWAKISTHHKLGTQVFMLEPSWQTSRVAGHSRLFSCGRFRNQTICISFTGISEVMPKRQNSSTRTSIA</sequence>
<organism evidence="1 2">
    <name type="scientific">Batillaria attramentaria</name>
    <dbReference type="NCBI Taxonomy" id="370345"/>
    <lineage>
        <taxon>Eukaryota</taxon>
        <taxon>Metazoa</taxon>
        <taxon>Spiralia</taxon>
        <taxon>Lophotrochozoa</taxon>
        <taxon>Mollusca</taxon>
        <taxon>Gastropoda</taxon>
        <taxon>Caenogastropoda</taxon>
        <taxon>Sorbeoconcha</taxon>
        <taxon>Cerithioidea</taxon>
        <taxon>Batillariidae</taxon>
        <taxon>Batillaria</taxon>
    </lineage>
</organism>
<name>A0ABD0LJ35_9CAEN</name>
<dbReference type="AlphaFoldDB" id="A0ABD0LJ35"/>
<evidence type="ECO:0000313" key="2">
    <source>
        <dbReference type="Proteomes" id="UP001519460"/>
    </source>
</evidence>
<dbReference type="Proteomes" id="UP001519460">
    <property type="component" value="Unassembled WGS sequence"/>
</dbReference>
<keyword evidence="2" id="KW-1185">Reference proteome</keyword>
<dbReference type="EMBL" id="JACVVK020000044">
    <property type="protein sequence ID" value="KAK7499410.1"/>
    <property type="molecule type" value="Genomic_DNA"/>
</dbReference>
<proteinExistence type="predicted"/>
<evidence type="ECO:0008006" key="3">
    <source>
        <dbReference type="Google" id="ProtNLM"/>
    </source>
</evidence>
<comment type="caution">
    <text evidence="1">The sequence shown here is derived from an EMBL/GenBank/DDBJ whole genome shotgun (WGS) entry which is preliminary data.</text>
</comment>
<reference evidence="1 2" key="1">
    <citation type="journal article" date="2023" name="Sci. Data">
        <title>Genome assembly of the Korean intertidal mud-creeper Batillaria attramentaria.</title>
        <authorList>
            <person name="Patra A.K."/>
            <person name="Ho P.T."/>
            <person name="Jun S."/>
            <person name="Lee S.J."/>
            <person name="Kim Y."/>
            <person name="Won Y.J."/>
        </authorList>
    </citation>
    <scope>NUCLEOTIDE SEQUENCE [LARGE SCALE GENOMIC DNA]</scope>
    <source>
        <strain evidence="1">Wonlab-2016</strain>
    </source>
</reference>